<sequence length="81" mass="9421">MKYIVTFYAHFGAIRFKKLCEQMNIKAKIMPVPRDLSSSCGTCVLCEGKLIAEQKIHQDEVEQIVELKENKYHLIYRAENS</sequence>
<feature type="domain" description="Putative Se/S carrier protein-like" evidence="1">
    <location>
        <begin position="2"/>
        <end position="55"/>
    </location>
</feature>
<protein>
    <submittedName>
        <fullName evidence="2">Protein of uncharacterized function (DUF3343)</fullName>
    </submittedName>
</protein>
<dbReference type="InterPro" id="IPR021778">
    <property type="entry name" value="Se/S_carrier-like"/>
</dbReference>
<proteinExistence type="predicted"/>
<evidence type="ECO:0000313" key="3">
    <source>
        <dbReference type="Proteomes" id="UP000255234"/>
    </source>
</evidence>
<gene>
    <name evidence="2" type="ORF">NCTC10571_00927</name>
</gene>
<accession>A0A378NQW1</accession>
<evidence type="ECO:0000259" key="1">
    <source>
        <dbReference type="Pfam" id="PF11823"/>
    </source>
</evidence>
<dbReference type="Proteomes" id="UP000255234">
    <property type="component" value="Unassembled WGS sequence"/>
</dbReference>
<organism evidence="2 3">
    <name type="scientific">Megamonas hypermegale</name>
    <dbReference type="NCBI Taxonomy" id="158847"/>
    <lineage>
        <taxon>Bacteria</taxon>
        <taxon>Bacillati</taxon>
        <taxon>Bacillota</taxon>
        <taxon>Negativicutes</taxon>
        <taxon>Selenomonadales</taxon>
        <taxon>Selenomonadaceae</taxon>
        <taxon>Megamonas</taxon>
    </lineage>
</organism>
<evidence type="ECO:0000313" key="2">
    <source>
        <dbReference type="EMBL" id="STY70784.1"/>
    </source>
</evidence>
<dbReference type="EMBL" id="UGPP01000001">
    <property type="protein sequence ID" value="STY70784.1"/>
    <property type="molecule type" value="Genomic_DNA"/>
</dbReference>
<name>A0A378NQW1_9FIRM</name>
<reference evidence="2 3" key="1">
    <citation type="submission" date="2018-06" db="EMBL/GenBank/DDBJ databases">
        <authorList>
            <consortium name="Pathogen Informatics"/>
            <person name="Doyle S."/>
        </authorList>
    </citation>
    <scope>NUCLEOTIDE SEQUENCE [LARGE SCALE GENOMIC DNA]</scope>
    <source>
        <strain evidence="2 3">NCTC10571</strain>
    </source>
</reference>
<dbReference type="RefSeq" id="WP_115151274.1">
    <property type="nucleotide sequence ID" value="NZ_UGPP01000001.1"/>
</dbReference>
<dbReference type="Pfam" id="PF11823">
    <property type="entry name" value="Se_S_carrier"/>
    <property type="match status" value="1"/>
</dbReference>
<dbReference type="AlphaFoldDB" id="A0A378NQW1"/>